<accession>A0A4Z0H5T6</accession>
<protein>
    <submittedName>
        <fullName evidence="2">Uncharacterized protein</fullName>
    </submittedName>
</protein>
<dbReference type="Proteomes" id="UP000297982">
    <property type="component" value="Unassembled WGS sequence"/>
</dbReference>
<dbReference type="AlphaFoldDB" id="A0A4Z0H5T6"/>
<evidence type="ECO:0000313" key="2">
    <source>
        <dbReference type="EMBL" id="TGB05187.1"/>
    </source>
</evidence>
<evidence type="ECO:0000256" key="1">
    <source>
        <dbReference type="SAM" id="Phobius"/>
    </source>
</evidence>
<gene>
    <name evidence="2" type="ORF">E4663_09415</name>
</gene>
<proteinExistence type="predicted"/>
<dbReference type="RefSeq" id="WP_135327387.1">
    <property type="nucleotide sequence ID" value="NZ_SRJC01000001.1"/>
</dbReference>
<evidence type="ECO:0000313" key="3">
    <source>
        <dbReference type="Proteomes" id="UP000297982"/>
    </source>
</evidence>
<keyword evidence="1" id="KW-0812">Transmembrane</keyword>
<feature type="transmembrane region" description="Helical" evidence="1">
    <location>
        <begin position="12"/>
        <end position="30"/>
    </location>
</feature>
<organism evidence="2 3">
    <name type="scientific">Halobacillus salinus</name>
    <dbReference type="NCBI Taxonomy" id="192814"/>
    <lineage>
        <taxon>Bacteria</taxon>
        <taxon>Bacillati</taxon>
        <taxon>Bacillota</taxon>
        <taxon>Bacilli</taxon>
        <taxon>Bacillales</taxon>
        <taxon>Bacillaceae</taxon>
        <taxon>Halobacillus</taxon>
    </lineage>
</organism>
<sequence>MVESKTQKALQYIAWAIIPVTVIISIMLFNAETTVYSEFGDYSEPDPNSWIYGIVALLTGGFWATLLFAAAEALGYLQKTSYYIAKSHSNIKSIKISREEENSA</sequence>
<dbReference type="EMBL" id="SRJC01000001">
    <property type="protein sequence ID" value="TGB05187.1"/>
    <property type="molecule type" value="Genomic_DNA"/>
</dbReference>
<keyword evidence="3" id="KW-1185">Reference proteome</keyword>
<feature type="transmembrane region" description="Helical" evidence="1">
    <location>
        <begin position="50"/>
        <end position="77"/>
    </location>
</feature>
<comment type="caution">
    <text evidence="2">The sequence shown here is derived from an EMBL/GenBank/DDBJ whole genome shotgun (WGS) entry which is preliminary data.</text>
</comment>
<name>A0A4Z0H5T6_9BACI</name>
<keyword evidence="1" id="KW-1133">Transmembrane helix</keyword>
<reference evidence="2 3" key="1">
    <citation type="journal article" date="2003" name="Int. J. Syst. Evol. Microbiol.">
        <title>Halobacillus salinus sp. nov., isolated from a salt lake on the coast of the East Sea in Korea.</title>
        <authorList>
            <person name="Yoon J.H."/>
            <person name="Kang K.H."/>
            <person name="Park Y.H."/>
        </authorList>
    </citation>
    <scope>NUCLEOTIDE SEQUENCE [LARGE SCALE GENOMIC DNA]</scope>
    <source>
        <strain evidence="2 3">HSL-3</strain>
    </source>
</reference>
<keyword evidence="1" id="KW-0472">Membrane</keyword>